<evidence type="ECO:0000256" key="2">
    <source>
        <dbReference type="ARBA" id="ARBA00022490"/>
    </source>
</evidence>
<keyword evidence="2" id="KW-0963">Cytoplasm</keyword>
<comment type="similarity">
    <text evidence="6">Belongs to the bacillales FliT family.</text>
</comment>
<accession>A0AB39HTR7</accession>
<evidence type="ECO:0000256" key="7">
    <source>
        <dbReference type="ARBA" id="ARBA00093797"/>
    </source>
</evidence>
<organism evidence="8">
    <name type="scientific">Ornithinibacillus sp. 4-3</name>
    <dbReference type="NCBI Taxonomy" id="3231488"/>
    <lineage>
        <taxon>Bacteria</taxon>
        <taxon>Bacillati</taxon>
        <taxon>Bacillota</taxon>
        <taxon>Bacilli</taxon>
        <taxon>Bacillales</taxon>
        <taxon>Bacillaceae</taxon>
        <taxon>Ornithinibacillus</taxon>
    </lineage>
</organism>
<keyword evidence="3" id="KW-1005">Bacterial flagellum biogenesis</keyword>
<dbReference type="Pfam" id="PF05400">
    <property type="entry name" value="FliT"/>
    <property type="match status" value="1"/>
</dbReference>
<evidence type="ECO:0000313" key="8">
    <source>
        <dbReference type="EMBL" id="XDK33740.1"/>
    </source>
</evidence>
<evidence type="ECO:0000256" key="6">
    <source>
        <dbReference type="ARBA" id="ARBA00093785"/>
    </source>
</evidence>
<dbReference type="AlphaFoldDB" id="A0AB39HTR7"/>
<dbReference type="EMBL" id="CP162599">
    <property type="protein sequence ID" value="XDK33740.1"/>
    <property type="molecule type" value="Genomic_DNA"/>
</dbReference>
<comment type="function">
    <text evidence="5">May act as an export chaperone for the filament capping protein FliD.</text>
</comment>
<keyword evidence="8" id="KW-0969">Cilium</keyword>
<keyword evidence="8" id="KW-0966">Cell projection</keyword>
<reference evidence="8" key="1">
    <citation type="submission" date="2024-07" db="EMBL/GenBank/DDBJ databases">
        <title>Halotolerant mesophilic bacterium Ornithinibacillus sp. 4-3, sp. nov., isolated from soil.</title>
        <authorList>
            <person name="Sidarenka A.V."/>
            <person name="Guliayeva D.E."/>
            <person name="Leanovich S.I."/>
            <person name="Hileuskaya K.S."/>
            <person name="Akhremchuk A.E."/>
            <person name="Sikolenko M.A."/>
            <person name="Valentovich L.N."/>
        </authorList>
    </citation>
    <scope>NUCLEOTIDE SEQUENCE</scope>
    <source>
        <strain evidence="8">4-3</strain>
    </source>
</reference>
<evidence type="ECO:0000256" key="4">
    <source>
        <dbReference type="ARBA" id="ARBA00023186"/>
    </source>
</evidence>
<comment type="subcellular location">
    <subcellularLocation>
        <location evidence="1">Cytoplasm</location>
        <location evidence="1">Cytosol</location>
    </subcellularLocation>
</comment>
<dbReference type="RefSeq" id="WP_368654418.1">
    <property type="nucleotide sequence ID" value="NZ_CP162599.1"/>
</dbReference>
<sequence length="119" mass="14086">MSPLQAIYQITVKLNQTLSQHITSKNREEIIEEISNLISQRALWMEKIQGESNFSTEEKKLGHEIMELNYRVQKEMENLFNQLKVEMKSTQKQKKMNKNYVNPYADVQLMDGMFLDSKQ</sequence>
<protein>
    <recommendedName>
        <fullName evidence="7">Flagellar protein FliT</fullName>
    </recommendedName>
</protein>
<proteinExistence type="inferred from homology"/>
<evidence type="ECO:0000256" key="3">
    <source>
        <dbReference type="ARBA" id="ARBA00022795"/>
    </source>
</evidence>
<keyword evidence="4" id="KW-0143">Chaperone</keyword>
<dbReference type="InterPro" id="IPR008622">
    <property type="entry name" value="FliT"/>
</dbReference>
<evidence type="ECO:0000256" key="5">
    <source>
        <dbReference type="ARBA" id="ARBA00093765"/>
    </source>
</evidence>
<gene>
    <name evidence="8" type="ORF">AB4Y30_05140</name>
</gene>
<keyword evidence="8" id="KW-0282">Flagellum</keyword>
<name>A0AB39HTR7_9BACI</name>
<evidence type="ECO:0000256" key="1">
    <source>
        <dbReference type="ARBA" id="ARBA00004514"/>
    </source>
</evidence>